<dbReference type="SUPFAM" id="SSF58104">
    <property type="entry name" value="Methyl-accepting chemotaxis protein (MCP) signaling domain"/>
    <property type="match status" value="1"/>
</dbReference>
<evidence type="ECO:0000256" key="2">
    <source>
        <dbReference type="SAM" id="Coils"/>
    </source>
</evidence>
<evidence type="ECO:0000256" key="3">
    <source>
        <dbReference type="SAM" id="Phobius"/>
    </source>
</evidence>
<feature type="domain" description="Phage tail tape measure protein" evidence="4">
    <location>
        <begin position="211"/>
        <end position="405"/>
    </location>
</feature>
<name>A0ABN0VP93_9BACI</name>
<dbReference type="InterPro" id="IPR010090">
    <property type="entry name" value="Phage_tape_meas"/>
</dbReference>
<sequence length="1044" mass="115227">MTEEVGTLRVSLSLEEASFTQSVQNINRKIKALNSEFNAARAGNKEFDESLEGLRFRSQNLSNVLNLQREKVEQLKRQYEQSASATGQNSRQTENLLIRYNQAVATMRRTESQLEDINTLIEEQSDSWRELGSRLDESGERMRELGQQTTELGDNLTTKLSLPIAAFGGAAFKSALDFDLAAGKIQAQLGLTADEAEKLNKIGQNLWENGFGENIGEAGAAVSIVARNMRDIPIEQLEAVTENALTIAETFEKDVSEVTRSANQLMKDFGLTADQAFDYITKGFQKGLDYSGEFLDVINEYSPQFKALGFSGQEFFNTLAAGAQSGAFNLDKVGDAVKEFNIRAKDGSDLTNQAFEDLNLNAEEMSLNFAKGGDQAQKSFKKVVQELSKVQDPLKKNEIGVALFGTQFEDLEKDVIAALGTTTDQFGNVEGATKDAGKAMYDNFGTRLQSVWRDLQKDMLPVGNQLLDIAENILPEVAEVVTNVTDAFNDLSPEGRNVVLTLGGIALAAGPVLSVGGRLITGFGSLTAAIGTTTVAARTATGVMPLLGVAMKAALGPIGLVISAVGLVAGAFIGAKDETKAFKVSLEDLAATQEEVSQTDQMIERFDNLQSRNRLTNDEMLKFLDLQAELERTSTPSKLDEIKVKQEELIEKSGLTNDEMQEFVDLNGKIIEMAPETQKAISSQGIAYAENTDAIRAMNQEQLKTLKIEAEQAVITRLEKEKELREENKTLVYEMNQAEEEQRELLKEIEELDRFIKEEQERINKLKAEGNELNANEIRQGEMNLEGLKESLEVLKEDREVLNNRIIKKAESIGLNNEELQQLEAATGKYEEIILGTVGLNAEKGKGLETLTNELYRLQEQKNEIDKLYAANQLTTFEYNEQITSINGQIEKLKIAKGEMENINLIAGETVYKDVIIEANLSYLDELERQLSRPVYKPVITRVENGPSIAAYADGTDYHPYNGLALVGEEGPELVYLPKGAQVFTATETKGMLNQPKGGSSTSISSSSSVVHNRFNITIPASDLEEIRTINDFFNRLEQAHNSQ</sequence>
<keyword evidence="3" id="KW-0472">Membrane</keyword>
<dbReference type="PANTHER" id="PTHR37813">
    <property type="entry name" value="FELS-2 PROPHAGE PROTEIN"/>
    <property type="match status" value="1"/>
</dbReference>
<feature type="coiled-coil region" evidence="2">
    <location>
        <begin position="708"/>
        <end position="805"/>
    </location>
</feature>
<proteinExistence type="predicted"/>
<accession>A0ABN0VP93</accession>
<evidence type="ECO:0000313" key="6">
    <source>
        <dbReference type="Proteomes" id="UP001500782"/>
    </source>
</evidence>
<dbReference type="PANTHER" id="PTHR37813:SF1">
    <property type="entry name" value="FELS-2 PROPHAGE PROTEIN"/>
    <property type="match status" value="1"/>
</dbReference>
<keyword evidence="6" id="KW-1185">Reference proteome</keyword>
<comment type="caution">
    <text evidence="5">The sequence shown here is derived from an EMBL/GenBank/DDBJ whole genome shotgun (WGS) entry which is preliminary data.</text>
</comment>
<keyword evidence="2" id="KW-0175">Coiled coil</keyword>
<keyword evidence="3" id="KW-0812">Transmembrane</keyword>
<dbReference type="Proteomes" id="UP001500782">
    <property type="component" value="Unassembled WGS sequence"/>
</dbReference>
<dbReference type="EMBL" id="BAAADJ010000001">
    <property type="protein sequence ID" value="GAA0313826.1"/>
    <property type="molecule type" value="Genomic_DNA"/>
</dbReference>
<dbReference type="Gene3D" id="1.10.287.950">
    <property type="entry name" value="Methyl-accepting chemotaxis protein"/>
    <property type="match status" value="1"/>
</dbReference>
<keyword evidence="1" id="KW-1188">Viral release from host cell</keyword>
<evidence type="ECO:0000259" key="4">
    <source>
        <dbReference type="Pfam" id="PF10145"/>
    </source>
</evidence>
<dbReference type="Pfam" id="PF10145">
    <property type="entry name" value="PhageMin_Tail"/>
    <property type="match status" value="1"/>
</dbReference>
<feature type="coiled-coil region" evidence="2">
    <location>
        <begin position="58"/>
        <end position="127"/>
    </location>
</feature>
<evidence type="ECO:0000313" key="5">
    <source>
        <dbReference type="EMBL" id="GAA0313826.1"/>
    </source>
</evidence>
<protein>
    <recommendedName>
        <fullName evidence="4">Phage tail tape measure protein domain-containing protein</fullName>
    </recommendedName>
</protein>
<keyword evidence="3" id="KW-1133">Transmembrane helix</keyword>
<reference evidence="5 6" key="1">
    <citation type="journal article" date="2019" name="Int. J. Syst. Evol. Microbiol.">
        <title>The Global Catalogue of Microorganisms (GCM) 10K type strain sequencing project: providing services to taxonomists for standard genome sequencing and annotation.</title>
        <authorList>
            <consortium name="The Broad Institute Genomics Platform"/>
            <consortium name="The Broad Institute Genome Sequencing Center for Infectious Disease"/>
            <person name="Wu L."/>
            <person name="Ma J."/>
        </authorList>
    </citation>
    <scope>NUCLEOTIDE SEQUENCE [LARGE SCALE GENOMIC DNA]</scope>
    <source>
        <strain evidence="5 6">JCM 9731</strain>
    </source>
</reference>
<evidence type="ECO:0000256" key="1">
    <source>
        <dbReference type="ARBA" id="ARBA00022612"/>
    </source>
</evidence>
<gene>
    <name evidence="5" type="ORF">GCM10008967_00390</name>
</gene>
<dbReference type="RefSeq" id="WP_343795266.1">
    <property type="nucleotide sequence ID" value="NZ_BAAADJ010000001.1"/>
</dbReference>
<organism evidence="5 6">
    <name type="scientific">Bacillus carboniphilus</name>
    <dbReference type="NCBI Taxonomy" id="86663"/>
    <lineage>
        <taxon>Bacteria</taxon>
        <taxon>Bacillati</taxon>
        <taxon>Bacillota</taxon>
        <taxon>Bacilli</taxon>
        <taxon>Bacillales</taxon>
        <taxon>Bacillaceae</taxon>
        <taxon>Bacillus</taxon>
    </lineage>
</organism>
<feature type="transmembrane region" description="Helical" evidence="3">
    <location>
        <begin position="554"/>
        <end position="575"/>
    </location>
</feature>